<keyword evidence="7 10" id="KW-0119">Carbohydrate metabolism</keyword>
<dbReference type="SUPFAM" id="SSF51445">
    <property type="entry name" value="(Trans)glycosidases"/>
    <property type="match status" value="1"/>
</dbReference>
<dbReference type="GO" id="GO:0004134">
    <property type="term" value="F:4-alpha-glucanotransferase activity"/>
    <property type="evidence" value="ECO:0007669"/>
    <property type="project" value="UniProtKB-EC"/>
</dbReference>
<sequence length="729" mass="82256">MNNELIDQIAKARGIETKYLNAWGQDAIVDPDSKAKLLKAMGYAVDEEAKLAEQVEDERRDYWLNYIDPVKIIRTDESIEIEIRVPISAANSIFKVQVTTEQGVQSNLDVKPIDGAMLDVEVIDELEFQEYLVTIPGEFPCGYHSLTLLDENGEFIAEQSLIVAPKQCYQPDDIKSGRKVWGTSVQLYCLRTEKNWGMGDFTDLEYLIEKIAENGGDFVGLNPIHALYPSNADACSPYSPSSRRWLNLLYIDVTKVYGFAAEQSAQAIVQSEEHQNLKAHARNTDHVDYNAIAKLKLPVLKALFAHFENNASDEMKKEFDDFIRKGGDSLRQQSIFDAVQDSLQQQGILAWGWPSWPENLSEYHKPDVAKFAQENKSLVDFYAWCQWIAFAQLDACQAKAKELGMTLGIYRDLAVGVSSGSAEVWANRDLYCADVSVGAPPDPLGPQGQSWGLPPMEPNRLYSQKYQPIIDMYRSNMQSCGALRIDHVMALLRLWWVPGGEHATKGAYVYYPIDDLLALLCLESQRNQCMIIGEDLGTVPEGIREIFAENCVLSYRVFFFETAPDGGFYSPSHYPRQAMATLTTHDMATLKGFWHCDDLKLGHTLGIYPDDNELEGLFHARHVAKQRILDSLHGHESVSSNISRDAHQVGMSRELNHSMQIHMAKANSALLSLQLEDWLEMDMPVNVPGTCDEYPNWRRKLSTNLEELFARDEISTLTLGLNQARSLNM</sequence>
<evidence type="ECO:0000256" key="9">
    <source>
        <dbReference type="ARBA" id="ARBA00031501"/>
    </source>
</evidence>
<evidence type="ECO:0000256" key="5">
    <source>
        <dbReference type="ARBA" id="ARBA00022676"/>
    </source>
</evidence>
<evidence type="ECO:0000256" key="3">
    <source>
        <dbReference type="ARBA" id="ARBA00012560"/>
    </source>
</evidence>
<proteinExistence type="inferred from homology"/>
<protein>
    <recommendedName>
        <fullName evidence="4 10">4-alpha-glucanotransferase</fullName>
        <ecNumber evidence="3 10">2.4.1.25</ecNumber>
    </recommendedName>
    <alternativeName>
        <fullName evidence="8 10">Amylomaltase</fullName>
    </alternativeName>
    <alternativeName>
        <fullName evidence="9 10">Disproportionating enzyme</fullName>
    </alternativeName>
</protein>
<dbReference type="Proteomes" id="UP001467690">
    <property type="component" value="Unassembled WGS sequence"/>
</dbReference>
<reference evidence="12 13" key="1">
    <citation type="submission" date="2024-06" db="EMBL/GenBank/DDBJ databases">
        <authorList>
            <person name="Chen R.Y."/>
        </authorList>
    </citation>
    <scope>NUCLEOTIDE SEQUENCE [LARGE SCALE GENOMIC DNA]</scope>
    <source>
        <strain evidence="12 13">D2</strain>
    </source>
</reference>
<accession>A0ABV1RJP1</accession>
<evidence type="ECO:0000256" key="10">
    <source>
        <dbReference type="RuleBase" id="RU361207"/>
    </source>
</evidence>
<evidence type="ECO:0000313" key="12">
    <source>
        <dbReference type="EMBL" id="MER2492956.1"/>
    </source>
</evidence>
<dbReference type="InterPro" id="IPR017853">
    <property type="entry name" value="GH"/>
</dbReference>
<dbReference type="InterPro" id="IPR003385">
    <property type="entry name" value="Glyco_hydro_77"/>
</dbReference>
<organism evidence="12 13">
    <name type="scientific">Catenovulum sediminis</name>
    <dbReference type="NCBI Taxonomy" id="1740262"/>
    <lineage>
        <taxon>Bacteria</taxon>
        <taxon>Pseudomonadati</taxon>
        <taxon>Pseudomonadota</taxon>
        <taxon>Gammaproteobacteria</taxon>
        <taxon>Alteromonadales</taxon>
        <taxon>Alteromonadaceae</taxon>
        <taxon>Catenovulum</taxon>
    </lineage>
</organism>
<dbReference type="PANTHER" id="PTHR32438">
    <property type="entry name" value="4-ALPHA-GLUCANOTRANSFERASE DPE1, CHLOROPLASTIC/AMYLOPLASTIC"/>
    <property type="match status" value="1"/>
</dbReference>
<evidence type="ECO:0000256" key="4">
    <source>
        <dbReference type="ARBA" id="ARBA00020295"/>
    </source>
</evidence>
<dbReference type="RefSeq" id="WP_350402396.1">
    <property type="nucleotide sequence ID" value="NZ_JBELOE010000239.1"/>
</dbReference>
<evidence type="ECO:0000313" key="13">
    <source>
        <dbReference type="Proteomes" id="UP001467690"/>
    </source>
</evidence>
<keyword evidence="13" id="KW-1185">Reference proteome</keyword>
<dbReference type="PANTHER" id="PTHR32438:SF5">
    <property type="entry name" value="4-ALPHA-GLUCANOTRANSFERASE DPE1, CHLOROPLASTIC_AMYLOPLASTIC"/>
    <property type="match status" value="1"/>
</dbReference>
<keyword evidence="6 10" id="KW-0808">Transferase</keyword>
<evidence type="ECO:0000256" key="2">
    <source>
        <dbReference type="ARBA" id="ARBA00005684"/>
    </source>
</evidence>
<dbReference type="Pfam" id="PF21226">
    <property type="entry name" value="MalQ_N"/>
    <property type="match status" value="1"/>
</dbReference>
<dbReference type="EC" id="2.4.1.25" evidence="3 10"/>
<dbReference type="Pfam" id="PF02446">
    <property type="entry name" value="Glyco_hydro_77"/>
    <property type="match status" value="1"/>
</dbReference>
<feature type="domain" description="MalQ N-terminal beta-sandwich" evidence="11">
    <location>
        <begin position="68"/>
        <end position="165"/>
    </location>
</feature>
<evidence type="ECO:0000259" key="11">
    <source>
        <dbReference type="Pfam" id="PF21226"/>
    </source>
</evidence>
<dbReference type="Gene3D" id="3.20.20.80">
    <property type="entry name" value="Glycosidases"/>
    <property type="match status" value="1"/>
</dbReference>
<name>A0ABV1RJP1_9ALTE</name>
<comment type="caution">
    <text evidence="12">The sequence shown here is derived from an EMBL/GenBank/DDBJ whole genome shotgun (WGS) entry which is preliminary data.</text>
</comment>
<dbReference type="InterPro" id="IPR048458">
    <property type="entry name" value="MalQ_N"/>
</dbReference>
<dbReference type="NCBIfam" id="TIGR00217">
    <property type="entry name" value="malQ"/>
    <property type="match status" value="1"/>
</dbReference>
<comment type="catalytic activity">
    <reaction evidence="1 10">
        <text>Transfers a segment of a (1-&gt;4)-alpha-D-glucan to a new position in an acceptor, which may be glucose or a (1-&gt;4)-alpha-D-glucan.</text>
        <dbReference type="EC" id="2.4.1.25"/>
    </reaction>
</comment>
<gene>
    <name evidence="12" type="primary">malQ</name>
    <name evidence="12" type="ORF">ABS311_13820</name>
</gene>
<evidence type="ECO:0000256" key="7">
    <source>
        <dbReference type="ARBA" id="ARBA00023277"/>
    </source>
</evidence>
<evidence type="ECO:0000256" key="8">
    <source>
        <dbReference type="ARBA" id="ARBA00031423"/>
    </source>
</evidence>
<keyword evidence="5 10" id="KW-0328">Glycosyltransferase</keyword>
<evidence type="ECO:0000256" key="1">
    <source>
        <dbReference type="ARBA" id="ARBA00000439"/>
    </source>
</evidence>
<dbReference type="EMBL" id="JBELOE010000239">
    <property type="protein sequence ID" value="MER2492956.1"/>
    <property type="molecule type" value="Genomic_DNA"/>
</dbReference>
<evidence type="ECO:0000256" key="6">
    <source>
        <dbReference type="ARBA" id="ARBA00022679"/>
    </source>
</evidence>
<comment type="similarity">
    <text evidence="2 10">Belongs to the disproportionating enzyme family.</text>
</comment>
<dbReference type="NCBIfam" id="NF008274">
    <property type="entry name" value="PRK11052.1"/>
    <property type="match status" value="1"/>
</dbReference>